<dbReference type="InterPro" id="IPR050068">
    <property type="entry name" value="MurA_subfamily"/>
</dbReference>
<evidence type="ECO:0000313" key="16">
    <source>
        <dbReference type="EMBL" id="HIR65402.1"/>
    </source>
</evidence>
<accession>A0A9D1E3E6</accession>
<dbReference type="InterPro" id="IPR013792">
    <property type="entry name" value="RNA3'P_cycl/enolpyr_Trfase_a/b"/>
</dbReference>
<evidence type="ECO:0000256" key="13">
    <source>
        <dbReference type="ARBA" id="ARBA00047527"/>
    </source>
</evidence>
<dbReference type="Gene3D" id="3.65.10.10">
    <property type="entry name" value="Enolpyruvate transferase domain"/>
    <property type="match status" value="2"/>
</dbReference>
<evidence type="ECO:0000313" key="17">
    <source>
        <dbReference type="Proteomes" id="UP000824200"/>
    </source>
</evidence>
<evidence type="ECO:0000256" key="4">
    <source>
        <dbReference type="ARBA" id="ARBA00022618"/>
    </source>
</evidence>
<keyword evidence="5 16" id="KW-0808">Transferase</keyword>
<dbReference type="Proteomes" id="UP000824200">
    <property type="component" value="Unassembled WGS sequence"/>
</dbReference>
<sequence length="413" mass="43966">MDYIIEGQHKLNGEVAVCGSKNCALPLLAATVLTDKEVVLHNCPDIFDVQNMLSLLESLGKKTQRQGETVIVGGEVATTQISREKAVLLRGSGLLLGGLVAKRGSAFLPQTGGCAIGKRPMDIHVDGLRALGVEVDDAEGIVCHGKPVGGKYRLRMPSVGATENLLCAASLCKQTTVLLNCAMEPEVVALQRFLQLLGVKIQGVGTSTLHIEGKESLGGGEFQIIPDRIVACTYLACAVACGGNVTVKDCSPMHFECFLKMLEERFTLRTFQNAVNIVVSRKTDGYGSVTTAPYPGFPTDVQQILLSLAALSDGGTTKITETLFENRLMHNVSQLQKMGAEVSCRGDCAEIRGRNLHAADVSAADLRGGAALVVAALGAEGTSRVSQAQHIFRGYSCFRENLVSLGGKMEYLQ</sequence>
<dbReference type="GO" id="GO:0019277">
    <property type="term" value="P:UDP-N-acetylgalactosamine biosynthetic process"/>
    <property type="evidence" value="ECO:0007669"/>
    <property type="project" value="InterPro"/>
</dbReference>
<evidence type="ECO:0000256" key="12">
    <source>
        <dbReference type="ARBA" id="ARBA00039754"/>
    </source>
</evidence>
<dbReference type="InterPro" id="IPR036968">
    <property type="entry name" value="Enolpyruvate_Tfrase_sf"/>
</dbReference>
<feature type="domain" description="Enolpyruvate transferase" evidence="15">
    <location>
        <begin position="6"/>
        <end position="402"/>
    </location>
</feature>
<reference evidence="16" key="2">
    <citation type="journal article" date="2021" name="PeerJ">
        <title>Extensive microbial diversity within the chicken gut microbiome revealed by metagenomics and culture.</title>
        <authorList>
            <person name="Gilroy R."/>
            <person name="Ravi A."/>
            <person name="Getino M."/>
            <person name="Pursley I."/>
            <person name="Horton D.L."/>
            <person name="Alikhan N.F."/>
            <person name="Baker D."/>
            <person name="Gharbi K."/>
            <person name="Hall N."/>
            <person name="Watson M."/>
            <person name="Adriaenssens E.M."/>
            <person name="Foster-Nyarko E."/>
            <person name="Jarju S."/>
            <person name="Secka A."/>
            <person name="Antonio M."/>
            <person name="Oren A."/>
            <person name="Chaudhuri R.R."/>
            <person name="La Ragione R."/>
            <person name="Hildebrand F."/>
            <person name="Pallen M.J."/>
        </authorList>
    </citation>
    <scope>NUCLEOTIDE SEQUENCE</scope>
    <source>
        <strain evidence="16">CHK121-14286</strain>
    </source>
</reference>
<evidence type="ECO:0000256" key="5">
    <source>
        <dbReference type="ARBA" id="ARBA00022679"/>
    </source>
</evidence>
<organism evidence="16 17">
    <name type="scientific">Candidatus Fimimonas gallinarum</name>
    <dbReference type="NCBI Taxonomy" id="2840821"/>
    <lineage>
        <taxon>Bacteria</taxon>
        <taxon>Pseudomonadati</taxon>
        <taxon>Myxococcota</taxon>
        <taxon>Myxococcia</taxon>
        <taxon>Myxococcales</taxon>
        <taxon>Cystobacterineae</taxon>
        <taxon>Myxococcaceae</taxon>
        <taxon>Myxococcaceae incertae sedis</taxon>
        <taxon>Candidatus Fimimonas</taxon>
    </lineage>
</organism>
<dbReference type="GO" id="GO:0005737">
    <property type="term" value="C:cytoplasm"/>
    <property type="evidence" value="ECO:0007669"/>
    <property type="project" value="UniProtKB-SubCell"/>
</dbReference>
<comment type="catalytic activity">
    <reaction evidence="13">
        <text>phosphoenolpyruvate + UDP-N-acetyl-alpha-D-glucosamine = UDP-N-acetyl-3-O-(1-carboxyvinyl)-alpha-D-glucosamine + phosphate</text>
        <dbReference type="Rhea" id="RHEA:18681"/>
        <dbReference type="ChEBI" id="CHEBI:43474"/>
        <dbReference type="ChEBI" id="CHEBI:57705"/>
        <dbReference type="ChEBI" id="CHEBI:58702"/>
        <dbReference type="ChEBI" id="CHEBI:68483"/>
        <dbReference type="EC" id="2.5.1.7"/>
    </reaction>
</comment>
<evidence type="ECO:0000256" key="3">
    <source>
        <dbReference type="ARBA" id="ARBA00022490"/>
    </source>
</evidence>
<evidence type="ECO:0000256" key="14">
    <source>
        <dbReference type="NCBIfam" id="TIGR01072"/>
    </source>
</evidence>
<gene>
    <name evidence="16" type="primary">murA</name>
    <name evidence="16" type="ORF">IAC95_00715</name>
</gene>
<dbReference type="NCBIfam" id="NF006873">
    <property type="entry name" value="PRK09369.1"/>
    <property type="match status" value="1"/>
</dbReference>
<protein>
    <recommendedName>
        <fullName evidence="12 14">UDP-N-acetylglucosamine 1-carboxyvinyltransferase</fullName>
        <ecNumber evidence="11 14">2.5.1.7</ecNumber>
    </recommendedName>
</protein>
<evidence type="ECO:0000256" key="6">
    <source>
        <dbReference type="ARBA" id="ARBA00022960"/>
    </source>
</evidence>
<keyword evidence="6" id="KW-0133">Cell shape</keyword>
<dbReference type="GO" id="GO:0009252">
    <property type="term" value="P:peptidoglycan biosynthetic process"/>
    <property type="evidence" value="ECO:0007669"/>
    <property type="project" value="UniProtKB-UniRule"/>
</dbReference>
<evidence type="ECO:0000256" key="1">
    <source>
        <dbReference type="ARBA" id="ARBA00004496"/>
    </source>
</evidence>
<dbReference type="AlphaFoldDB" id="A0A9D1E3E6"/>
<keyword evidence="7" id="KW-0573">Peptidoglycan synthesis</keyword>
<dbReference type="EMBL" id="DVHL01000008">
    <property type="protein sequence ID" value="HIR65402.1"/>
    <property type="molecule type" value="Genomic_DNA"/>
</dbReference>
<comment type="caution">
    <text evidence="16">The sequence shown here is derived from an EMBL/GenBank/DDBJ whole genome shotgun (WGS) entry which is preliminary data.</text>
</comment>
<dbReference type="NCBIfam" id="TIGR01072">
    <property type="entry name" value="murA"/>
    <property type="match status" value="1"/>
</dbReference>
<comment type="pathway">
    <text evidence="2">Cell wall biogenesis; peptidoglycan biosynthesis.</text>
</comment>
<dbReference type="EC" id="2.5.1.7" evidence="11 14"/>
<reference evidence="16" key="1">
    <citation type="submission" date="2020-10" db="EMBL/GenBank/DDBJ databases">
        <authorList>
            <person name="Gilroy R."/>
        </authorList>
    </citation>
    <scope>NUCLEOTIDE SEQUENCE</scope>
    <source>
        <strain evidence="16">CHK121-14286</strain>
    </source>
</reference>
<proteinExistence type="inferred from homology"/>
<keyword evidence="4" id="KW-0132">Cell division</keyword>
<evidence type="ECO:0000259" key="15">
    <source>
        <dbReference type="Pfam" id="PF00275"/>
    </source>
</evidence>
<dbReference type="GO" id="GO:0071555">
    <property type="term" value="P:cell wall organization"/>
    <property type="evidence" value="ECO:0007669"/>
    <property type="project" value="UniProtKB-KW"/>
</dbReference>
<keyword evidence="8" id="KW-0131">Cell cycle</keyword>
<comment type="subcellular location">
    <subcellularLocation>
        <location evidence="1">Cytoplasm</location>
    </subcellularLocation>
</comment>
<dbReference type="GO" id="GO:0051301">
    <property type="term" value="P:cell division"/>
    <property type="evidence" value="ECO:0007669"/>
    <property type="project" value="UniProtKB-KW"/>
</dbReference>
<dbReference type="PANTHER" id="PTHR43783">
    <property type="entry name" value="UDP-N-ACETYLGLUCOSAMINE 1-CARBOXYVINYLTRANSFERASE"/>
    <property type="match status" value="1"/>
</dbReference>
<dbReference type="PANTHER" id="PTHR43783:SF1">
    <property type="entry name" value="UDP-N-ACETYLGLUCOSAMINE 1-CARBOXYVINYLTRANSFERASE"/>
    <property type="match status" value="1"/>
</dbReference>
<evidence type="ECO:0000256" key="10">
    <source>
        <dbReference type="ARBA" id="ARBA00038367"/>
    </source>
</evidence>
<dbReference type="InterPro" id="IPR001986">
    <property type="entry name" value="Enolpyruvate_Tfrase_dom"/>
</dbReference>
<comment type="similarity">
    <text evidence="10">Belongs to the EPSP synthase family. MurA subfamily.</text>
</comment>
<dbReference type="InterPro" id="IPR005750">
    <property type="entry name" value="UDP_GlcNAc_COvinyl_MurA"/>
</dbReference>
<keyword evidence="9" id="KW-0961">Cell wall biogenesis/degradation</keyword>
<dbReference type="GO" id="GO:0008760">
    <property type="term" value="F:UDP-N-acetylglucosamine 1-carboxyvinyltransferase activity"/>
    <property type="evidence" value="ECO:0007669"/>
    <property type="project" value="UniProtKB-UniRule"/>
</dbReference>
<dbReference type="CDD" id="cd01555">
    <property type="entry name" value="UdpNAET"/>
    <property type="match status" value="1"/>
</dbReference>
<evidence type="ECO:0000256" key="7">
    <source>
        <dbReference type="ARBA" id="ARBA00022984"/>
    </source>
</evidence>
<name>A0A9D1E3E6_9BACT</name>
<dbReference type="GO" id="GO:0008360">
    <property type="term" value="P:regulation of cell shape"/>
    <property type="evidence" value="ECO:0007669"/>
    <property type="project" value="UniProtKB-KW"/>
</dbReference>
<dbReference type="Pfam" id="PF00275">
    <property type="entry name" value="EPSP_synthase"/>
    <property type="match status" value="1"/>
</dbReference>
<evidence type="ECO:0000256" key="2">
    <source>
        <dbReference type="ARBA" id="ARBA00004752"/>
    </source>
</evidence>
<evidence type="ECO:0000256" key="11">
    <source>
        <dbReference type="ARBA" id="ARBA00039108"/>
    </source>
</evidence>
<dbReference type="SUPFAM" id="SSF55205">
    <property type="entry name" value="EPT/RTPC-like"/>
    <property type="match status" value="1"/>
</dbReference>
<keyword evidence="3" id="KW-0963">Cytoplasm</keyword>
<evidence type="ECO:0000256" key="9">
    <source>
        <dbReference type="ARBA" id="ARBA00023316"/>
    </source>
</evidence>
<evidence type="ECO:0000256" key="8">
    <source>
        <dbReference type="ARBA" id="ARBA00023306"/>
    </source>
</evidence>